<keyword evidence="4 9" id="KW-0808">Transferase</keyword>
<dbReference type="EMBL" id="LFYR01002110">
    <property type="protein sequence ID" value="KMZ57029.1"/>
    <property type="molecule type" value="Genomic_DNA"/>
</dbReference>
<dbReference type="InterPro" id="IPR037159">
    <property type="entry name" value="RNA_POL_N_sf"/>
</dbReference>
<keyword evidence="5 9" id="KW-0548">Nucleotidyltransferase</keyword>
<evidence type="ECO:0000313" key="12">
    <source>
        <dbReference type="Proteomes" id="UP000036987"/>
    </source>
</evidence>
<comment type="catalytic activity">
    <reaction evidence="8 9">
        <text>RNA(n) + a ribonucleoside 5'-triphosphate = RNA(n+1) + diphosphate</text>
        <dbReference type="Rhea" id="RHEA:21248"/>
        <dbReference type="Rhea" id="RHEA-COMP:14527"/>
        <dbReference type="Rhea" id="RHEA-COMP:17342"/>
        <dbReference type="ChEBI" id="CHEBI:33019"/>
        <dbReference type="ChEBI" id="CHEBI:61557"/>
        <dbReference type="ChEBI" id="CHEBI:140395"/>
        <dbReference type="EC" id="2.7.7.6"/>
    </reaction>
</comment>
<accession>A0A0K9NJT5</accession>
<evidence type="ECO:0000256" key="5">
    <source>
        <dbReference type="ARBA" id="ARBA00022695"/>
    </source>
</evidence>
<dbReference type="Pfam" id="PF14700">
    <property type="entry name" value="RPOL_N"/>
    <property type="match status" value="1"/>
</dbReference>
<evidence type="ECO:0000256" key="6">
    <source>
        <dbReference type="ARBA" id="ARBA00022946"/>
    </source>
</evidence>
<dbReference type="GO" id="GO:0006390">
    <property type="term" value="P:mitochondrial transcription"/>
    <property type="evidence" value="ECO:0000318"/>
    <property type="project" value="GO_Central"/>
</dbReference>
<dbReference type="InterPro" id="IPR002092">
    <property type="entry name" value="DNA-dir_Rpol_phage-type"/>
</dbReference>
<keyword evidence="6" id="KW-0809">Transit peptide</keyword>
<dbReference type="GO" id="GO:0003677">
    <property type="term" value="F:DNA binding"/>
    <property type="evidence" value="ECO:0007669"/>
    <property type="project" value="InterPro"/>
</dbReference>
<feature type="domain" description="DNA-directed RNA polymerase N-terminal" evidence="10">
    <location>
        <begin position="153"/>
        <end position="475"/>
    </location>
</feature>
<dbReference type="PANTHER" id="PTHR10102:SF0">
    <property type="entry name" value="DNA-DIRECTED RNA POLYMERASE, MITOCHONDRIAL"/>
    <property type="match status" value="1"/>
</dbReference>
<dbReference type="PROSITE" id="PS00489">
    <property type="entry name" value="RNA_POL_PHAGE_2"/>
    <property type="match status" value="1"/>
</dbReference>
<evidence type="ECO:0000256" key="9">
    <source>
        <dbReference type="RuleBase" id="RU003805"/>
    </source>
</evidence>
<sequence>MWNTVSKILPDIRIRFNRGYFHTMFSRNSILGVANHRVSSEMAAGWNVNVLFSSHFSNNFNWNKPIFLMAYSRSLGTLAQKVASADEELEASTPSSSQVHDPFEQLAKKDVDDCLKGHQISKSQNNNFPQYHHSYYSKFIKGIPPSKYALLKKRQIKLETEAWNQAAEEYRELLSEMCDRKLAPNLPYMKSLFMNWFEPLRDKISKEQKFFISEKHCPSFAPYFILLPDDMMAVVTMHTLMGLLMTGDGTAKIQITKASLHIGSAIEQEVQIQRFMEKKKTKKDIKKTSDDDEDTNDVSVATEDENYLRKKVSELVRKGKIKVAGKIMNAYDCTKPWGTENQAKVGSRLIEMLIEVAYIQPPVDQSGAGFIDIRPAFRHVQNFSMNSFQKKRPYGVIECDPLVRKGLERTARHMVIPYIPMLVPPVDWTRHDRGAHFYLPSHIMRTHGARQLNVIKTVSKEQMQNVYKALNTLGNTKWRINKRVLSIVDRIWSNGGNLADLVDQEDIPLPEKPNTDDADKIKKWKWSLCLANKQNSERHSQRCDIELKLSVARKLMDEEGFYYPHNIDFRGRAYPMHPYLHHLGSDLCRGILEFAEGRPLGKSGLQWLKIQLANLYGGGFDKLSLDGRATFAENHVKDIFDSADRPLEGKRWWLGAEDPFQCLAICINLAVALRSTSPESTISHLPIHQDGSCNGLQHYSALGRDTLGAAAVNLVNSDKPSDLYSDVARRVFLIMKEDSMGDPISDPNASIAKLLIDQVDRKLVKQTVMTSVYGVTFVGAREQIQKRLKERNFNVADDGNHLFRASSYAAKTTLTALGDLFTAANEIKAWLEKCAKIIAMENHPVVWTTPIGIPAVQPYMGTESKVIRTSLQTLCLRRDTNKVSIGRQRSAFPPNFVHSLDGAHMMMSAIACGEAGLNFAGVHDSFWTHACDVDVMNRIIREEFVKLHEKPILENLLDGFQKSFPSIEFPPIPNRGDFNLRQVLNSTYFFN</sequence>
<dbReference type="GO" id="GO:0034245">
    <property type="term" value="C:mitochondrial DNA-directed RNA polymerase complex"/>
    <property type="evidence" value="ECO:0000318"/>
    <property type="project" value="GO_Central"/>
</dbReference>
<dbReference type="Gene3D" id="1.10.150.20">
    <property type="entry name" value="5' to 3' exonuclease, C-terminal subdomain"/>
    <property type="match status" value="1"/>
</dbReference>
<gene>
    <name evidence="11" type="ORF">ZOSMA_8G01780</name>
</gene>
<dbReference type="OMA" id="KEQDLCR"/>
<organism evidence="11 12">
    <name type="scientific">Zostera marina</name>
    <name type="common">Eelgrass</name>
    <dbReference type="NCBI Taxonomy" id="29655"/>
    <lineage>
        <taxon>Eukaryota</taxon>
        <taxon>Viridiplantae</taxon>
        <taxon>Streptophyta</taxon>
        <taxon>Embryophyta</taxon>
        <taxon>Tracheophyta</taxon>
        <taxon>Spermatophyta</taxon>
        <taxon>Magnoliopsida</taxon>
        <taxon>Liliopsida</taxon>
        <taxon>Zosteraceae</taxon>
        <taxon>Zostera</taxon>
    </lineage>
</organism>
<dbReference type="InterPro" id="IPR024075">
    <property type="entry name" value="DNA-dir_RNA_pol_helix_hairp_sf"/>
</dbReference>
<comment type="function">
    <text evidence="9">DNA-dependent RNA polymerase catalyzes the transcription of DNA into RNA using the four ribonucleoside triphosphates as substrates.</text>
</comment>
<dbReference type="FunFam" id="1.10.287.280:FF:000001">
    <property type="entry name" value="DNA-directed RNA polymerase"/>
    <property type="match status" value="1"/>
</dbReference>
<dbReference type="SUPFAM" id="SSF56672">
    <property type="entry name" value="DNA/RNA polymerases"/>
    <property type="match status" value="1"/>
</dbReference>
<proteinExistence type="inferred from homology"/>
<dbReference type="InterPro" id="IPR043502">
    <property type="entry name" value="DNA/RNA_pol_sf"/>
</dbReference>
<dbReference type="Gene3D" id="1.10.287.280">
    <property type="match status" value="1"/>
</dbReference>
<keyword evidence="7 9" id="KW-0804">Transcription</keyword>
<dbReference type="SMART" id="SM01311">
    <property type="entry name" value="RPOL_N"/>
    <property type="match status" value="1"/>
</dbReference>
<dbReference type="FunFam" id="1.10.1320.10:FF:000001">
    <property type="entry name" value="DNA-directed RNA polymerase"/>
    <property type="match status" value="1"/>
</dbReference>
<dbReference type="Proteomes" id="UP000036987">
    <property type="component" value="Unassembled WGS sequence"/>
</dbReference>
<dbReference type="PANTHER" id="PTHR10102">
    <property type="entry name" value="DNA-DIRECTED RNA POLYMERASE, MITOCHONDRIAL"/>
    <property type="match status" value="1"/>
</dbReference>
<comment type="similarity">
    <text evidence="1 9">Belongs to the phage and mitochondrial RNA polymerase family.</text>
</comment>
<evidence type="ECO:0000256" key="8">
    <source>
        <dbReference type="ARBA" id="ARBA00048552"/>
    </source>
</evidence>
<dbReference type="PROSITE" id="PS00900">
    <property type="entry name" value="RNA_POL_PHAGE_1"/>
    <property type="match status" value="1"/>
</dbReference>
<evidence type="ECO:0000256" key="1">
    <source>
        <dbReference type="ARBA" id="ARBA00009493"/>
    </source>
</evidence>
<comment type="caution">
    <text evidence="11">The sequence shown here is derived from an EMBL/GenBank/DDBJ whole genome shotgun (WGS) entry which is preliminary data.</text>
</comment>
<evidence type="ECO:0000256" key="3">
    <source>
        <dbReference type="ARBA" id="ARBA00022478"/>
    </source>
</evidence>
<keyword evidence="3 9" id="KW-0240">DNA-directed RNA polymerase</keyword>
<dbReference type="EC" id="2.7.7.6" evidence="2 9"/>
<dbReference type="Pfam" id="PF00940">
    <property type="entry name" value="RNA_pol"/>
    <property type="match status" value="1"/>
</dbReference>
<reference evidence="12" key="1">
    <citation type="journal article" date="2016" name="Nature">
        <title>The genome of the seagrass Zostera marina reveals angiosperm adaptation to the sea.</title>
        <authorList>
            <person name="Olsen J.L."/>
            <person name="Rouze P."/>
            <person name="Verhelst B."/>
            <person name="Lin Y.-C."/>
            <person name="Bayer T."/>
            <person name="Collen J."/>
            <person name="Dattolo E."/>
            <person name="De Paoli E."/>
            <person name="Dittami S."/>
            <person name="Maumus F."/>
            <person name="Michel G."/>
            <person name="Kersting A."/>
            <person name="Lauritano C."/>
            <person name="Lohaus R."/>
            <person name="Toepel M."/>
            <person name="Tonon T."/>
            <person name="Vanneste K."/>
            <person name="Amirebrahimi M."/>
            <person name="Brakel J."/>
            <person name="Bostroem C."/>
            <person name="Chovatia M."/>
            <person name="Grimwood J."/>
            <person name="Jenkins J.W."/>
            <person name="Jueterbock A."/>
            <person name="Mraz A."/>
            <person name="Stam W.T."/>
            <person name="Tice H."/>
            <person name="Bornberg-Bauer E."/>
            <person name="Green P.J."/>
            <person name="Pearson G.A."/>
            <person name="Procaccini G."/>
            <person name="Duarte C.M."/>
            <person name="Schmutz J."/>
            <person name="Reusch T.B.H."/>
            <person name="Van de Peer Y."/>
        </authorList>
    </citation>
    <scope>NUCLEOTIDE SEQUENCE [LARGE SCALE GENOMIC DNA]</scope>
    <source>
        <strain evidence="12">cv. Finnish</strain>
    </source>
</reference>
<name>A0A0K9NJT5_ZOSMR</name>
<dbReference type="InterPro" id="IPR029262">
    <property type="entry name" value="RPOL_N"/>
</dbReference>
<dbReference type="AlphaFoldDB" id="A0A0K9NJT5"/>
<dbReference type="Gene3D" id="1.10.287.260">
    <property type="match status" value="1"/>
</dbReference>
<evidence type="ECO:0000256" key="7">
    <source>
        <dbReference type="ARBA" id="ARBA00023163"/>
    </source>
</evidence>
<dbReference type="InterPro" id="IPR046950">
    <property type="entry name" value="DNA-dir_Rpol_C_phage-type"/>
</dbReference>
<protein>
    <recommendedName>
        <fullName evidence="2 9">DNA-directed RNA polymerase</fullName>
        <ecNumber evidence="2 9">2.7.7.6</ecNumber>
    </recommendedName>
</protein>
<evidence type="ECO:0000313" key="11">
    <source>
        <dbReference type="EMBL" id="KMZ57029.1"/>
    </source>
</evidence>
<dbReference type="Gene3D" id="1.10.1320.10">
    <property type="entry name" value="DNA-directed RNA polymerase, N-terminal domain"/>
    <property type="match status" value="1"/>
</dbReference>
<evidence type="ECO:0000259" key="10">
    <source>
        <dbReference type="SMART" id="SM01311"/>
    </source>
</evidence>
<evidence type="ECO:0000256" key="4">
    <source>
        <dbReference type="ARBA" id="ARBA00022679"/>
    </source>
</evidence>
<keyword evidence="12" id="KW-1185">Reference proteome</keyword>
<dbReference type="STRING" id="29655.A0A0K9NJT5"/>
<dbReference type="GO" id="GO:0003899">
    <property type="term" value="F:DNA-directed RNA polymerase activity"/>
    <property type="evidence" value="ECO:0000318"/>
    <property type="project" value="GO_Central"/>
</dbReference>
<dbReference type="FunFam" id="1.10.287.260:FF:000001">
    <property type="entry name" value="DNA-directed RNA polymerase"/>
    <property type="match status" value="1"/>
</dbReference>
<dbReference type="OrthoDB" id="276422at2759"/>
<evidence type="ECO:0000256" key="2">
    <source>
        <dbReference type="ARBA" id="ARBA00012418"/>
    </source>
</evidence>